<keyword evidence="2" id="KW-1185">Reference proteome</keyword>
<dbReference type="EMBL" id="JAGIZQ010000005">
    <property type="protein sequence ID" value="KAH6628855.1"/>
    <property type="molecule type" value="Genomic_DNA"/>
</dbReference>
<evidence type="ECO:0000313" key="2">
    <source>
        <dbReference type="Proteomes" id="UP000724584"/>
    </source>
</evidence>
<keyword evidence="1" id="KW-0378">Hydrolase</keyword>
<gene>
    <name evidence="1" type="ORF">F5144DRAFT_550095</name>
</gene>
<organism evidence="1 2">
    <name type="scientific">Chaetomium tenue</name>
    <dbReference type="NCBI Taxonomy" id="1854479"/>
    <lineage>
        <taxon>Eukaryota</taxon>
        <taxon>Fungi</taxon>
        <taxon>Dikarya</taxon>
        <taxon>Ascomycota</taxon>
        <taxon>Pezizomycotina</taxon>
        <taxon>Sordariomycetes</taxon>
        <taxon>Sordariomycetidae</taxon>
        <taxon>Sordariales</taxon>
        <taxon>Chaetomiaceae</taxon>
        <taxon>Chaetomium</taxon>
    </lineage>
</organism>
<dbReference type="Proteomes" id="UP000724584">
    <property type="component" value="Unassembled WGS sequence"/>
</dbReference>
<accession>A0ACB7P6M0</accession>
<comment type="caution">
    <text evidence="1">The sequence shown here is derived from an EMBL/GenBank/DDBJ whole genome shotgun (WGS) entry which is preliminary data.</text>
</comment>
<reference evidence="1 2" key="1">
    <citation type="journal article" date="2021" name="Nat. Commun.">
        <title>Genetic determinants of endophytism in the Arabidopsis root mycobiome.</title>
        <authorList>
            <person name="Mesny F."/>
            <person name="Miyauchi S."/>
            <person name="Thiergart T."/>
            <person name="Pickel B."/>
            <person name="Atanasova L."/>
            <person name="Karlsson M."/>
            <person name="Huettel B."/>
            <person name="Barry K.W."/>
            <person name="Haridas S."/>
            <person name="Chen C."/>
            <person name="Bauer D."/>
            <person name="Andreopoulos W."/>
            <person name="Pangilinan J."/>
            <person name="LaButti K."/>
            <person name="Riley R."/>
            <person name="Lipzen A."/>
            <person name="Clum A."/>
            <person name="Drula E."/>
            <person name="Henrissat B."/>
            <person name="Kohler A."/>
            <person name="Grigoriev I.V."/>
            <person name="Martin F.M."/>
            <person name="Hacquard S."/>
        </authorList>
    </citation>
    <scope>NUCLEOTIDE SEQUENCE [LARGE SCALE GENOMIC DNA]</scope>
    <source>
        <strain evidence="1 2">MPI-SDFR-AT-0079</strain>
    </source>
</reference>
<evidence type="ECO:0000313" key="1">
    <source>
        <dbReference type="EMBL" id="KAH6628855.1"/>
    </source>
</evidence>
<name>A0ACB7P6M0_9PEZI</name>
<sequence length="290" mass="31321">MSEPVPEPIQSAPPGKAGTRPATSKNTASLKKFRILMLHGYTQSGPSFATKTSALKKVLNTALKPRGLEAVLIYPTAPNKLSPHDLPSPGEEDKPDPEWYAWYRKDDRTGEYRYLDKGMNLIADVLREARREAREGAEAVAEGEGEQGNRDGGVDCVLGFSQGACMAVMLAAALDGSMRNSPAQHASWLENVREANGHRPLKCAVMYGGFMAAPPDLEWVYSPKVATPTLHVIGTLDTIISEEASQKLAGKCKDAQVVIHPGGHFVPLGKMWSAVVVQFISSQLTPQTTA</sequence>
<protein>
    <submittedName>
        <fullName evidence="1">Serine hydrolase FSH</fullName>
    </submittedName>
</protein>
<proteinExistence type="predicted"/>